<dbReference type="Proteomes" id="UP000569202">
    <property type="component" value="Unassembled WGS sequence"/>
</dbReference>
<name>A0A7Y2RI16_9GAMM</name>
<evidence type="ECO:0000256" key="1">
    <source>
        <dbReference type="SAM" id="MobiDB-lite"/>
    </source>
</evidence>
<feature type="compositionally biased region" description="Polar residues" evidence="1">
    <location>
        <begin position="36"/>
        <end position="47"/>
    </location>
</feature>
<evidence type="ECO:0000313" key="3">
    <source>
        <dbReference type="Proteomes" id="UP000569202"/>
    </source>
</evidence>
<organism evidence="2 3">
    <name type="scientific">Acinetobacter terrae</name>
    <dbReference type="NCBI Taxonomy" id="2731247"/>
    <lineage>
        <taxon>Bacteria</taxon>
        <taxon>Pseudomonadati</taxon>
        <taxon>Pseudomonadota</taxon>
        <taxon>Gammaproteobacteria</taxon>
        <taxon>Moraxellales</taxon>
        <taxon>Moraxellaceae</taxon>
        <taxon>Acinetobacter</taxon>
        <taxon>Acinetobacter Taxon 24</taxon>
    </lineage>
</organism>
<gene>
    <name evidence="2" type="ORF">HLH17_16340</name>
</gene>
<protein>
    <submittedName>
        <fullName evidence="2">Uncharacterized protein</fullName>
    </submittedName>
</protein>
<sequence>MLDNKHQYEVDGNSVEYKPKNSMSPKYTRNNKKPYQKSQDTANQTRNPPHRLANAQEREYHLAQIEANNVLKQMDIAIQNLATHVTPAPELPPVAKLTEQSSKQFVINGDLSSMNPIKQIIYSKLMAR</sequence>
<reference evidence="2 3" key="1">
    <citation type="submission" date="2020-04" db="EMBL/GenBank/DDBJ databases">
        <title>Acinetobacter Taxon 24.</title>
        <authorList>
            <person name="Nemec A."/>
            <person name="Radolfova-Krizova L."/>
            <person name="Higgins P.G."/>
            <person name="Spanelova P."/>
        </authorList>
    </citation>
    <scope>NUCLEOTIDE SEQUENCE [LARGE SCALE GENOMIC DNA]</scope>
    <source>
        <strain evidence="2 3">ANC 5380</strain>
    </source>
</reference>
<dbReference type="EMBL" id="JABERL010000068">
    <property type="protein sequence ID" value="NNH79187.1"/>
    <property type="molecule type" value="Genomic_DNA"/>
</dbReference>
<accession>A0A7Y2RI16</accession>
<evidence type="ECO:0000313" key="2">
    <source>
        <dbReference type="EMBL" id="NNH79187.1"/>
    </source>
</evidence>
<dbReference type="RefSeq" id="WP_171541246.1">
    <property type="nucleotide sequence ID" value="NZ_JABERL010000068.1"/>
</dbReference>
<feature type="region of interest" description="Disordered" evidence="1">
    <location>
        <begin position="1"/>
        <end position="55"/>
    </location>
</feature>
<dbReference type="AlphaFoldDB" id="A0A7Y2RI16"/>
<comment type="caution">
    <text evidence="2">The sequence shown here is derived from an EMBL/GenBank/DDBJ whole genome shotgun (WGS) entry which is preliminary data.</text>
</comment>
<proteinExistence type="predicted"/>